<dbReference type="PANTHER" id="PTHR44329">
    <property type="entry name" value="SERINE/THREONINE-PROTEIN KINASE TNNI3K-RELATED"/>
    <property type="match status" value="1"/>
</dbReference>
<evidence type="ECO:0000256" key="1">
    <source>
        <dbReference type="SAM" id="MobiDB-lite"/>
    </source>
</evidence>
<comment type="caution">
    <text evidence="3">The sequence shown here is derived from an EMBL/GenBank/DDBJ whole genome shotgun (WGS) entry which is preliminary data.</text>
</comment>
<evidence type="ECO:0000313" key="3">
    <source>
        <dbReference type="EMBL" id="PRQ17486.1"/>
    </source>
</evidence>
<gene>
    <name evidence="3" type="ORF">RchiOBHm_Chr7g0195511</name>
</gene>
<dbReference type="InterPro" id="IPR000719">
    <property type="entry name" value="Prot_kinase_dom"/>
</dbReference>
<reference evidence="3 4" key="1">
    <citation type="journal article" date="2018" name="Nat. Genet.">
        <title>The Rosa genome provides new insights in the design of modern roses.</title>
        <authorList>
            <person name="Bendahmane M."/>
        </authorList>
    </citation>
    <scope>NUCLEOTIDE SEQUENCE [LARGE SCALE GENOMIC DNA]</scope>
    <source>
        <strain evidence="4">cv. Old Blush</strain>
    </source>
</reference>
<dbReference type="FunFam" id="1.10.510.10:FF:000778">
    <property type="entry name" value="Kinase family protein"/>
    <property type="match status" value="1"/>
</dbReference>
<accession>A0A2P6P6E2</accession>
<evidence type="ECO:0000259" key="2">
    <source>
        <dbReference type="PROSITE" id="PS50011"/>
    </source>
</evidence>
<feature type="domain" description="Protein kinase" evidence="2">
    <location>
        <begin position="238"/>
        <end position="517"/>
    </location>
</feature>
<dbReference type="GO" id="GO:0005524">
    <property type="term" value="F:ATP binding"/>
    <property type="evidence" value="ECO:0007669"/>
    <property type="project" value="InterPro"/>
</dbReference>
<dbReference type="EMBL" id="PDCK01000045">
    <property type="protein sequence ID" value="PRQ17486.1"/>
    <property type="molecule type" value="Genomic_DNA"/>
</dbReference>
<feature type="compositionally biased region" description="Polar residues" evidence="1">
    <location>
        <begin position="693"/>
        <end position="713"/>
    </location>
</feature>
<feature type="compositionally biased region" description="Low complexity" evidence="1">
    <location>
        <begin position="714"/>
        <end position="736"/>
    </location>
</feature>
<dbReference type="Gene3D" id="1.10.510.10">
    <property type="entry name" value="Transferase(Phosphotransferase) domain 1"/>
    <property type="match status" value="1"/>
</dbReference>
<dbReference type="OrthoDB" id="4062651at2759"/>
<dbReference type="PANTHER" id="PTHR44329:SF260">
    <property type="entry name" value="PROTEIN KINASE DOMAIN-CONTAINING PROTEIN"/>
    <property type="match status" value="1"/>
</dbReference>
<dbReference type="STRING" id="74649.A0A2P6P6E2"/>
<name>A0A2P6P6E2_ROSCH</name>
<keyword evidence="3" id="KW-0808">Transferase</keyword>
<keyword evidence="4" id="KW-1185">Reference proteome</keyword>
<dbReference type="GO" id="GO:0004674">
    <property type="term" value="F:protein serine/threonine kinase activity"/>
    <property type="evidence" value="ECO:0007669"/>
    <property type="project" value="TreeGrafter"/>
</dbReference>
<dbReference type="SUPFAM" id="SSF56112">
    <property type="entry name" value="Protein kinase-like (PK-like)"/>
    <property type="match status" value="1"/>
</dbReference>
<organism evidence="3 4">
    <name type="scientific">Rosa chinensis</name>
    <name type="common">China rose</name>
    <dbReference type="NCBI Taxonomy" id="74649"/>
    <lineage>
        <taxon>Eukaryota</taxon>
        <taxon>Viridiplantae</taxon>
        <taxon>Streptophyta</taxon>
        <taxon>Embryophyta</taxon>
        <taxon>Tracheophyta</taxon>
        <taxon>Spermatophyta</taxon>
        <taxon>Magnoliopsida</taxon>
        <taxon>eudicotyledons</taxon>
        <taxon>Gunneridae</taxon>
        <taxon>Pentapetalae</taxon>
        <taxon>rosids</taxon>
        <taxon>fabids</taxon>
        <taxon>Rosales</taxon>
        <taxon>Rosaceae</taxon>
        <taxon>Rosoideae</taxon>
        <taxon>Rosoideae incertae sedis</taxon>
        <taxon>Rosa</taxon>
    </lineage>
</organism>
<dbReference type="AlphaFoldDB" id="A0A2P6P6E2"/>
<sequence>MEQFRRIGEVLGSMKALMVLQDGIKINQGQCCLLLDILTLAFETIGEEIRLNLKLEEKKTKWKGLDEPLRELYTVFRESEIYIRSCMDAKDWWGKAVILHQNKDCVEFYIHNLFCYFSAVIEAIENAGEIAGLDQDEMQKKRIVLKRKYDKDWNDPKLFQWRFGKQYLVPKTMCKRLESAWREDRWRLIEALKEKKLAVGLTKNEQQLGDLLLKKLHGAEFLNGKLFPSSILLGAKDYNIKRRLGNGRQYKEIHWLGHNFAMRHFFGELEPFSSEISTLLSLSHPSVLQYLCGFYDEDKKECFLVMELMSKDLCCYMKENCGARRQILFSLPVVVDIMLQIARGMEYLHSRKIYHGDLNPFNIFLKARSSTEGFFQAKVSGFGLTSAQKKPTCRNSQKQQQKKHEIDPLIWCAPEVLAEQEQTGNTFVHSKFTEKADVYSFGMLCFELLTGKIPFEDSHLQGDKMSHTIRAGGRPLFPFPSPKYLVNLTKRCWHSDPSQRLSFSSICRILRYIKKFLALNPDVDQPPILQSPSTDFCEIETWFQKHYKAMGHADAASISQIPFQMFSYRLGEMDKTPGLIRIKSLDSVSETASMFKAEEEATPVIDSLTVTDDTRSFFSDARSLYDVRSVFSEAPMKKTLSAKKRSELRGRKASGPSQAPTTSRISLPKLPTPKLSSPKLQYSKLPPSKVASPKSSFGRSSMTNKTSPPLSCISSRNSMSMSMSPRYPMTMSMSPRHPMSATRGNSCRPRGHVSDSDLH</sequence>
<dbReference type="OMA" id="TIMNTKD"/>
<feature type="region of interest" description="Disordered" evidence="1">
    <location>
        <begin position="640"/>
        <end position="759"/>
    </location>
</feature>
<dbReference type="Proteomes" id="UP000238479">
    <property type="component" value="Chromosome 7"/>
</dbReference>
<dbReference type="InterPro" id="IPR051681">
    <property type="entry name" value="Ser/Thr_Kinases-Pseudokinases"/>
</dbReference>
<dbReference type="InterPro" id="IPR001245">
    <property type="entry name" value="Ser-Thr/Tyr_kinase_cat_dom"/>
</dbReference>
<feature type="compositionally biased region" description="Polar residues" evidence="1">
    <location>
        <begin position="655"/>
        <end position="665"/>
    </location>
</feature>
<evidence type="ECO:0000313" key="4">
    <source>
        <dbReference type="Proteomes" id="UP000238479"/>
    </source>
</evidence>
<feature type="compositionally biased region" description="Low complexity" evidence="1">
    <location>
        <begin position="666"/>
        <end position="680"/>
    </location>
</feature>
<dbReference type="PROSITE" id="PS50011">
    <property type="entry name" value="PROTEIN_KINASE_DOM"/>
    <property type="match status" value="1"/>
</dbReference>
<dbReference type="Pfam" id="PF07714">
    <property type="entry name" value="PK_Tyr_Ser-Thr"/>
    <property type="match status" value="1"/>
</dbReference>
<protein>
    <recommendedName>
        <fullName evidence="2">Protein kinase domain-containing protein</fullName>
    </recommendedName>
</protein>
<dbReference type="InterPro" id="IPR011009">
    <property type="entry name" value="Kinase-like_dom_sf"/>
</dbReference>
<dbReference type="Gramene" id="PRQ17486">
    <property type="protein sequence ID" value="PRQ17486"/>
    <property type="gene ID" value="RchiOBHm_Chr7g0195511"/>
</dbReference>
<proteinExistence type="predicted"/>
<dbReference type="InterPro" id="IPR010632">
    <property type="entry name" value="DUF1221"/>
</dbReference>
<dbReference type="Pfam" id="PF06760">
    <property type="entry name" value="DUF1221"/>
    <property type="match status" value="1"/>
</dbReference>